<dbReference type="Proteomes" id="UP000297245">
    <property type="component" value="Unassembled WGS sequence"/>
</dbReference>
<protein>
    <submittedName>
        <fullName evidence="2">Uncharacterized protein</fullName>
    </submittedName>
</protein>
<accession>A0A4S8M8L7</accession>
<feature type="region of interest" description="Disordered" evidence="1">
    <location>
        <begin position="135"/>
        <end position="175"/>
    </location>
</feature>
<proteinExistence type="predicted"/>
<evidence type="ECO:0000313" key="2">
    <source>
        <dbReference type="EMBL" id="THU98727.1"/>
    </source>
</evidence>
<organism evidence="2 3">
    <name type="scientific">Dendrothele bispora (strain CBS 962.96)</name>
    <dbReference type="NCBI Taxonomy" id="1314807"/>
    <lineage>
        <taxon>Eukaryota</taxon>
        <taxon>Fungi</taxon>
        <taxon>Dikarya</taxon>
        <taxon>Basidiomycota</taxon>
        <taxon>Agaricomycotina</taxon>
        <taxon>Agaricomycetes</taxon>
        <taxon>Agaricomycetidae</taxon>
        <taxon>Agaricales</taxon>
        <taxon>Agaricales incertae sedis</taxon>
        <taxon>Dendrothele</taxon>
    </lineage>
</organism>
<sequence length="431" mass="48555">MSFTSDFGLYLNPWAEPDSADFNSDSCASRSTDCTSSDLLTTSFASDSISMPTLSEINSSHDSNPPTLPSLASLGLPEQLSGSTPNELSAPIKESKLPGQPVPYPVSRDAICSVDFSTGRWMIYHHSENETTYTISDRPPWMDEPPGPHNKVTFPPSTPRHDSRSLNEPDGNGISSNISKLELESQMPVPTTDTSFRLSSDPNSIDQCHFNDLDIAVIAKLQTIWEDPERRHLIIDYMNEIGVCIDEQADYFFDCFEKNCSSEQTEEWENSLEVEFFDNSAKSSDSNSLISISLDNSSEPFSSDHYSFTEPHDDRYLHNYFSCASEPDFDDIFSCYEHSECELFEVFDNAAKSFDFDSLTSTSFDHSFDPSPFINYSLTELFDDKCSTNDFSCDSELDFDDIFSCYEADNERFHYSENFFEHPDADTAVST</sequence>
<dbReference type="AlphaFoldDB" id="A0A4S8M8L7"/>
<gene>
    <name evidence="2" type="ORF">K435DRAFT_856374</name>
</gene>
<evidence type="ECO:0000256" key="1">
    <source>
        <dbReference type="SAM" id="MobiDB-lite"/>
    </source>
</evidence>
<dbReference type="EMBL" id="ML179131">
    <property type="protein sequence ID" value="THU98727.1"/>
    <property type="molecule type" value="Genomic_DNA"/>
</dbReference>
<feature type="region of interest" description="Disordered" evidence="1">
    <location>
        <begin position="55"/>
        <end position="102"/>
    </location>
</feature>
<keyword evidence="3" id="KW-1185">Reference proteome</keyword>
<reference evidence="2 3" key="1">
    <citation type="journal article" date="2019" name="Nat. Ecol. Evol.">
        <title>Megaphylogeny resolves global patterns of mushroom evolution.</title>
        <authorList>
            <person name="Varga T."/>
            <person name="Krizsan K."/>
            <person name="Foldi C."/>
            <person name="Dima B."/>
            <person name="Sanchez-Garcia M."/>
            <person name="Sanchez-Ramirez S."/>
            <person name="Szollosi G.J."/>
            <person name="Szarkandi J.G."/>
            <person name="Papp V."/>
            <person name="Albert L."/>
            <person name="Andreopoulos W."/>
            <person name="Angelini C."/>
            <person name="Antonin V."/>
            <person name="Barry K.W."/>
            <person name="Bougher N.L."/>
            <person name="Buchanan P."/>
            <person name="Buyck B."/>
            <person name="Bense V."/>
            <person name="Catcheside P."/>
            <person name="Chovatia M."/>
            <person name="Cooper J."/>
            <person name="Damon W."/>
            <person name="Desjardin D."/>
            <person name="Finy P."/>
            <person name="Geml J."/>
            <person name="Haridas S."/>
            <person name="Hughes K."/>
            <person name="Justo A."/>
            <person name="Karasinski D."/>
            <person name="Kautmanova I."/>
            <person name="Kiss B."/>
            <person name="Kocsube S."/>
            <person name="Kotiranta H."/>
            <person name="LaButti K.M."/>
            <person name="Lechner B.E."/>
            <person name="Liimatainen K."/>
            <person name="Lipzen A."/>
            <person name="Lukacs Z."/>
            <person name="Mihaltcheva S."/>
            <person name="Morgado L.N."/>
            <person name="Niskanen T."/>
            <person name="Noordeloos M.E."/>
            <person name="Ohm R.A."/>
            <person name="Ortiz-Santana B."/>
            <person name="Ovrebo C."/>
            <person name="Racz N."/>
            <person name="Riley R."/>
            <person name="Savchenko A."/>
            <person name="Shiryaev A."/>
            <person name="Soop K."/>
            <person name="Spirin V."/>
            <person name="Szebenyi C."/>
            <person name="Tomsovsky M."/>
            <person name="Tulloss R.E."/>
            <person name="Uehling J."/>
            <person name="Grigoriev I.V."/>
            <person name="Vagvolgyi C."/>
            <person name="Papp T."/>
            <person name="Martin F.M."/>
            <person name="Miettinen O."/>
            <person name="Hibbett D.S."/>
            <person name="Nagy L.G."/>
        </authorList>
    </citation>
    <scope>NUCLEOTIDE SEQUENCE [LARGE SCALE GENOMIC DNA]</scope>
    <source>
        <strain evidence="2 3">CBS 962.96</strain>
    </source>
</reference>
<name>A0A4S8M8L7_DENBC</name>
<feature type="compositionally biased region" description="Polar residues" evidence="1">
    <location>
        <begin position="55"/>
        <end position="65"/>
    </location>
</feature>
<evidence type="ECO:0000313" key="3">
    <source>
        <dbReference type="Proteomes" id="UP000297245"/>
    </source>
</evidence>